<dbReference type="Proteomes" id="UP000018747">
    <property type="component" value="Unassembled WGS sequence"/>
</dbReference>
<evidence type="ECO:0008006" key="4">
    <source>
        <dbReference type="Google" id="ProtNLM"/>
    </source>
</evidence>
<keyword evidence="3" id="KW-1185">Reference proteome</keyword>
<feature type="region of interest" description="Disordered" evidence="1">
    <location>
        <begin position="111"/>
        <end position="132"/>
    </location>
</feature>
<dbReference type="EMBL" id="AHMT02000032">
    <property type="protein sequence ID" value="EQA62416.1"/>
    <property type="molecule type" value="Genomic_DNA"/>
</dbReference>
<sequence length="405" mass="46433">MSRITDLDIAGKKRGLGGCIAKNRTLGRKVKLAETTVSKYIREMKKAGYLVAGTFHGHYRILNSNFSNAVEMERYQYNLSKFQEKNARLPSIEILESDSQEYGAAPYEGTERCFSNQSTNTTSNKDNEKSSSEIKWSNISEHAKTIILNEFGEYDSIPEKEKEKIKLWQKLCNDNPEISPESVLETIRKLIYIKEKYKTNTFWNSIPVNIASSYSYKDRIKSTYNALLQASSNTAKQSTKGENVSQEQNSNIDRKYQEPSWEAFLNWSSKRLTRSSIEILKRVQVRFRDNGTLLILNTVPEPLQMLIKKYFAEEVQTPMPVEFLNGTRLEEKSYSINLNANVNRNEETFSHEEFMQALAKIANGKSCNMQLVSASLQNQTKMGLPMKSNYIPIQSGEIKKSHTRI</sequence>
<evidence type="ECO:0000313" key="2">
    <source>
        <dbReference type="EMBL" id="EQA62416.1"/>
    </source>
</evidence>
<dbReference type="AlphaFoldDB" id="V6HY24"/>
<organism evidence="2 3">
    <name type="scientific">Leptospira alexanderi serovar Manhao 3 str. L 60</name>
    <dbReference type="NCBI Taxonomy" id="1049759"/>
    <lineage>
        <taxon>Bacteria</taxon>
        <taxon>Pseudomonadati</taxon>
        <taxon>Spirochaetota</taxon>
        <taxon>Spirochaetia</taxon>
        <taxon>Leptospirales</taxon>
        <taxon>Leptospiraceae</taxon>
        <taxon>Leptospira</taxon>
    </lineage>
</organism>
<accession>V6HY24</accession>
<gene>
    <name evidence="2" type="ORF">LEP1GSC062_4256</name>
</gene>
<proteinExistence type="predicted"/>
<protein>
    <recommendedName>
        <fullName evidence="4">Winged helix-turn-helix DNA-binding protein</fullName>
    </recommendedName>
</protein>
<reference evidence="2" key="1">
    <citation type="submission" date="2013-05" db="EMBL/GenBank/DDBJ databases">
        <authorList>
            <person name="Harkins D.M."/>
            <person name="Durkin A.S."/>
            <person name="Brinkac L.M."/>
            <person name="Haft D.H."/>
            <person name="Selengut J.D."/>
            <person name="Sanka R."/>
            <person name="DePew J."/>
            <person name="Purushe J."/>
            <person name="Hartskeerl R.A."/>
            <person name="Ahmed A."/>
            <person name="van der Linden H."/>
            <person name="Goris M.G.A."/>
            <person name="Vinetz J.M."/>
            <person name="Sutton G.G."/>
            <person name="Nierman W.C."/>
            <person name="Fouts D.E."/>
        </authorList>
    </citation>
    <scope>NUCLEOTIDE SEQUENCE [LARGE SCALE GENOMIC DNA]</scope>
    <source>
        <strain evidence="2">L 60</strain>
    </source>
</reference>
<name>V6HY24_9LEPT</name>
<evidence type="ECO:0000256" key="1">
    <source>
        <dbReference type="SAM" id="MobiDB-lite"/>
    </source>
</evidence>
<comment type="caution">
    <text evidence="2">The sequence shown here is derived from an EMBL/GenBank/DDBJ whole genome shotgun (WGS) entry which is preliminary data.</text>
</comment>
<feature type="compositionally biased region" description="Polar residues" evidence="1">
    <location>
        <begin position="113"/>
        <end position="124"/>
    </location>
</feature>
<evidence type="ECO:0000313" key="3">
    <source>
        <dbReference type="Proteomes" id="UP000018747"/>
    </source>
</evidence>